<comment type="similarity">
    <text evidence="2">Belongs to the binding-protein-dependent transport system permease family. FecCD subfamily.</text>
</comment>
<dbReference type="PANTHER" id="PTHR30472:SF19">
    <property type="entry name" value="PETROBACTIN IMPORT SYSTEM PERMEASE PROTEIN YCLO"/>
    <property type="match status" value="1"/>
</dbReference>
<evidence type="ECO:0000256" key="4">
    <source>
        <dbReference type="ARBA" id="ARBA00022475"/>
    </source>
</evidence>
<dbReference type="InterPro" id="IPR037294">
    <property type="entry name" value="ABC_BtuC-like"/>
</dbReference>
<sequence>MSYRKKIGLLTLLLVVLTVLFLGIGLNSNNWSYALSRRIPRIAAILLTGSVIAFSTMVFQTITNNRILTPSVLGLDALYIFIQTLIVFIFAGRSLTLVSRHTNFLLSVLLMIIFSSILYKFLFKKEQQNIYFLLLIGLIFSTLFQSLSSFMQMLIDPNEFGIVQSRMFASFNNVNTDLLYIAIGIILCAGVYTYPYIKIMDVLSLGREEAINLGIDYDKSVKRMLIVVVIMVSVATALVGPITFLGLLVVNLARELLHTYQHKYLITTSILISGIALVGGQLMVERVLNFKTPLSVIINLVGGLYFIYLLLKEGKE</sequence>
<evidence type="ECO:0000256" key="5">
    <source>
        <dbReference type="ARBA" id="ARBA00022496"/>
    </source>
</evidence>
<keyword evidence="3" id="KW-0813">Transport</keyword>
<proteinExistence type="inferred from homology"/>
<dbReference type="KEGG" id="cace:CACET_c19060"/>
<reference evidence="10 11" key="1">
    <citation type="submission" date="2014-10" db="EMBL/GenBank/DDBJ databases">
        <title>Genome sequence of Clostridium aceticum DSM 1496.</title>
        <authorList>
            <person name="Poehlein A."/>
            <person name="Schiel-Bengelsdorf B."/>
            <person name="Gottschalk G."/>
            <person name="Duerre P."/>
            <person name="Daniel R."/>
        </authorList>
    </citation>
    <scope>NUCLEOTIDE SEQUENCE [LARGE SCALE GENOMIC DNA]</scope>
    <source>
        <strain evidence="10 11">DSM 1496</strain>
    </source>
</reference>
<keyword evidence="11" id="KW-1185">Reference proteome</keyword>
<name>A0A0D8II59_9CLOT</name>
<dbReference type="InterPro" id="IPR000522">
    <property type="entry name" value="ABC_transptr_permease_BtuC"/>
</dbReference>
<dbReference type="CDD" id="cd06550">
    <property type="entry name" value="TM_ABC_iron-siderophores_like"/>
    <property type="match status" value="1"/>
</dbReference>
<dbReference type="PANTHER" id="PTHR30472">
    <property type="entry name" value="FERRIC ENTEROBACTIN TRANSPORT SYSTEM PERMEASE PROTEIN"/>
    <property type="match status" value="1"/>
</dbReference>
<evidence type="ECO:0000256" key="8">
    <source>
        <dbReference type="ARBA" id="ARBA00023004"/>
    </source>
</evidence>
<evidence type="ECO:0000313" key="11">
    <source>
        <dbReference type="Proteomes" id="UP000035704"/>
    </source>
</evidence>
<dbReference type="GO" id="GO:0005886">
    <property type="term" value="C:plasma membrane"/>
    <property type="evidence" value="ECO:0007669"/>
    <property type="project" value="UniProtKB-SubCell"/>
</dbReference>
<dbReference type="Pfam" id="PF01032">
    <property type="entry name" value="FecCD"/>
    <property type="match status" value="1"/>
</dbReference>
<dbReference type="EMBL" id="CP009687">
    <property type="protein sequence ID" value="AKL95354.1"/>
    <property type="molecule type" value="Genomic_DNA"/>
</dbReference>
<dbReference type="GO" id="GO:0022857">
    <property type="term" value="F:transmembrane transporter activity"/>
    <property type="evidence" value="ECO:0007669"/>
    <property type="project" value="InterPro"/>
</dbReference>
<comment type="subcellular location">
    <subcellularLocation>
        <location evidence="1">Cell membrane</location>
        <topology evidence="1">Multi-pass membrane protein</topology>
    </subcellularLocation>
</comment>
<dbReference type="SUPFAM" id="SSF81345">
    <property type="entry name" value="ABC transporter involved in vitamin B12 uptake, BtuC"/>
    <property type="match status" value="1"/>
</dbReference>
<evidence type="ECO:0000256" key="3">
    <source>
        <dbReference type="ARBA" id="ARBA00022448"/>
    </source>
</evidence>
<keyword evidence="8" id="KW-0408">Iron</keyword>
<evidence type="ECO:0000313" key="10">
    <source>
        <dbReference type="EMBL" id="AKL95354.1"/>
    </source>
</evidence>
<dbReference type="FunFam" id="1.10.3470.10:FF:000004">
    <property type="entry name" value="Iron compound ABC transporter, permease"/>
    <property type="match status" value="1"/>
</dbReference>
<keyword evidence="6" id="KW-0812">Transmembrane</keyword>
<dbReference type="Proteomes" id="UP000035704">
    <property type="component" value="Chromosome"/>
</dbReference>
<dbReference type="PATRIC" id="fig|84022.5.peg.71"/>
<protein>
    <submittedName>
        <fullName evidence="10">ABC-type enterochelin transport system, permease component</fullName>
    </submittedName>
</protein>
<gene>
    <name evidence="10" type="ORF">CACET_c19060</name>
</gene>
<keyword evidence="5" id="KW-0410">Iron transport</keyword>
<evidence type="ECO:0000256" key="2">
    <source>
        <dbReference type="ARBA" id="ARBA00007935"/>
    </source>
</evidence>
<evidence type="ECO:0000256" key="9">
    <source>
        <dbReference type="ARBA" id="ARBA00023136"/>
    </source>
</evidence>
<keyword evidence="7" id="KW-1133">Transmembrane helix</keyword>
<keyword evidence="5" id="KW-0406">Ion transport</keyword>
<dbReference type="GO" id="GO:0033214">
    <property type="term" value="P:siderophore-iron import into cell"/>
    <property type="evidence" value="ECO:0007669"/>
    <property type="project" value="TreeGrafter"/>
</dbReference>
<dbReference type="AlphaFoldDB" id="A0A0D8II59"/>
<dbReference type="Gene3D" id="1.10.3470.10">
    <property type="entry name" value="ABC transporter involved in vitamin B12 uptake, BtuC"/>
    <property type="match status" value="1"/>
</dbReference>
<accession>A0A0D8II59</accession>
<dbReference type="RefSeq" id="WP_044822917.1">
    <property type="nucleotide sequence ID" value="NZ_CP009687.1"/>
</dbReference>
<evidence type="ECO:0000256" key="7">
    <source>
        <dbReference type="ARBA" id="ARBA00022989"/>
    </source>
</evidence>
<evidence type="ECO:0000256" key="6">
    <source>
        <dbReference type="ARBA" id="ARBA00022692"/>
    </source>
</evidence>
<keyword evidence="9" id="KW-0472">Membrane</keyword>
<organism evidence="10 11">
    <name type="scientific">Clostridium aceticum</name>
    <dbReference type="NCBI Taxonomy" id="84022"/>
    <lineage>
        <taxon>Bacteria</taxon>
        <taxon>Bacillati</taxon>
        <taxon>Bacillota</taxon>
        <taxon>Clostridia</taxon>
        <taxon>Eubacteriales</taxon>
        <taxon>Clostridiaceae</taxon>
        <taxon>Clostridium</taxon>
    </lineage>
</organism>
<keyword evidence="4" id="KW-1003">Cell membrane</keyword>
<evidence type="ECO:0000256" key="1">
    <source>
        <dbReference type="ARBA" id="ARBA00004651"/>
    </source>
</evidence>
<dbReference type="OrthoDB" id="9796260at2"/>
<dbReference type="STRING" id="84022.CACET_c19060"/>